<dbReference type="RefSeq" id="WP_209738393.1">
    <property type="nucleotide sequence ID" value="NZ_CP072611.1"/>
</dbReference>
<evidence type="ECO:0000313" key="2">
    <source>
        <dbReference type="Proteomes" id="UP001597371"/>
    </source>
</evidence>
<keyword evidence="2" id="KW-1185">Reference proteome</keyword>
<proteinExistence type="predicted"/>
<accession>A0ABW5CK00</accession>
<sequence>MNAGDPAPSAPPDDRPPSVTAIGPNENLLHLLYRGEIDALFAPFAPAALYLPEAPLRTLLPDPVAAEADWAMRKGFVPGLHVIALRREVAEARPEIAQFLPDLLDSARAAWRGRRRRYAETTPWISQAFLEETRRLPEGWDRSGVEPNRSMTAEFLRLLLEQDLIRNPLTPEDLFPAHLLPCRTRIDA</sequence>
<gene>
    <name evidence="1" type="ORF">ACFSKQ_09165</name>
</gene>
<protein>
    <recommendedName>
        <fullName evidence="3">ABC transporter substrate-binding protein</fullName>
    </recommendedName>
</protein>
<dbReference type="Proteomes" id="UP001597371">
    <property type="component" value="Unassembled WGS sequence"/>
</dbReference>
<reference evidence="2" key="1">
    <citation type="journal article" date="2019" name="Int. J. Syst. Evol. Microbiol.">
        <title>The Global Catalogue of Microorganisms (GCM) 10K type strain sequencing project: providing services to taxonomists for standard genome sequencing and annotation.</title>
        <authorList>
            <consortium name="The Broad Institute Genomics Platform"/>
            <consortium name="The Broad Institute Genome Sequencing Center for Infectious Disease"/>
            <person name="Wu L."/>
            <person name="Ma J."/>
        </authorList>
    </citation>
    <scope>NUCLEOTIDE SEQUENCE [LARGE SCALE GENOMIC DNA]</scope>
    <source>
        <strain evidence="2">ZS-35-S2</strain>
    </source>
</reference>
<dbReference type="SUPFAM" id="SSF53850">
    <property type="entry name" value="Periplasmic binding protein-like II"/>
    <property type="match status" value="1"/>
</dbReference>
<name>A0ABW5CK00_9HYPH</name>
<organism evidence="1 2">
    <name type="scientific">Aureimonas populi</name>
    <dbReference type="NCBI Taxonomy" id="1701758"/>
    <lineage>
        <taxon>Bacteria</taxon>
        <taxon>Pseudomonadati</taxon>
        <taxon>Pseudomonadota</taxon>
        <taxon>Alphaproteobacteria</taxon>
        <taxon>Hyphomicrobiales</taxon>
        <taxon>Aurantimonadaceae</taxon>
        <taxon>Aureimonas</taxon>
    </lineage>
</organism>
<dbReference type="EMBL" id="JBHUIJ010000010">
    <property type="protein sequence ID" value="MFD2237635.1"/>
    <property type="molecule type" value="Genomic_DNA"/>
</dbReference>
<evidence type="ECO:0008006" key="3">
    <source>
        <dbReference type="Google" id="ProtNLM"/>
    </source>
</evidence>
<comment type="caution">
    <text evidence="1">The sequence shown here is derived from an EMBL/GenBank/DDBJ whole genome shotgun (WGS) entry which is preliminary data.</text>
</comment>
<evidence type="ECO:0000313" key="1">
    <source>
        <dbReference type="EMBL" id="MFD2237635.1"/>
    </source>
</evidence>